<keyword evidence="2" id="KW-1185">Reference proteome</keyword>
<proteinExistence type="predicted"/>
<dbReference type="EMBL" id="KQ435944">
    <property type="protein sequence ID" value="KOX68178.1"/>
    <property type="molecule type" value="Genomic_DNA"/>
</dbReference>
<protein>
    <submittedName>
        <fullName evidence="1">Uncharacterized protein</fullName>
    </submittedName>
</protein>
<sequence>MDTQLAITSEEGFGHRICRRKSNSPIVLVIRFFTALNTILIYTREIAHTVHDIFGILPILFLKRPINMTDYISQTKRKNKSGVPTTFFYGKRVWKVCVKDIFVEAINTAVNY</sequence>
<name>A0A0N0U2V3_9HYME</name>
<reference evidence="1 2" key="1">
    <citation type="submission" date="2015-07" db="EMBL/GenBank/DDBJ databases">
        <title>The genome of Melipona quadrifasciata.</title>
        <authorList>
            <person name="Pan H."/>
            <person name="Kapheim K."/>
        </authorList>
    </citation>
    <scope>NUCLEOTIDE SEQUENCE [LARGE SCALE GENOMIC DNA]</scope>
    <source>
        <strain evidence="1">0111107301</strain>
        <tissue evidence="1">Whole body</tissue>
    </source>
</reference>
<dbReference type="Proteomes" id="UP000053105">
    <property type="component" value="Unassembled WGS sequence"/>
</dbReference>
<evidence type="ECO:0000313" key="2">
    <source>
        <dbReference type="Proteomes" id="UP000053105"/>
    </source>
</evidence>
<organism evidence="1 2">
    <name type="scientific">Melipona quadrifasciata</name>
    <dbReference type="NCBI Taxonomy" id="166423"/>
    <lineage>
        <taxon>Eukaryota</taxon>
        <taxon>Metazoa</taxon>
        <taxon>Ecdysozoa</taxon>
        <taxon>Arthropoda</taxon>
        <taxon>Hexapoda</taxon>
        <taxon>Insecta</taxon>
        <taxon>Pterygota</taxon>
        <taxon>Neoptera</taxon>
        <taxon>Endopterygota</taxon>
        <taxon>Hymenoptera</taxon>
        <taxon>Apocrita</taxon>
        <taxon>Aculeata</taxon>
        <taxon>Apoidea</taxon>
        <taxon>Anthophila</taxon>
        <taxon>Apidae</taxon>
        <taxon>Melipona</taxon>
    </lineage>
</organism>
<accession>A0A0N0U2V3</accession>
<evidence type="ECO:0000313" key="1">
    <source>
        <dbReference type="EMBL" id="KOX68178.1"/>
    </source>
</evidence>
<dbReference type="AlphaFoldDB" id="A0A0N0U2V3"/>
<gene>
    <name evidence="1" type="ORF">WN51_06072</name>
</gene>